<gene>
    <name evidence="1" type="primary">dstyk</name>
    <name evidence="1" type="ORF">DAT39_005587</name>
</gene>
<feature type="non-terminal residue" evidence="1">
    <location>
        <position position="53"/>
    </location>
</feature>
<protein>
    <submittedName>
        <fullName evidence="1">Dual serine/threonine and tyrosine protein kinase</fullName>
    </submittedName>
</protein>
<evidence type="ECO:0000313" key="2">
    <source>
        <dbReference type="Proteomes" id="UP000727407"/>
    </source>
</evidence>
<evidence type="ECO:0000313" key="1">
    <source>
        <dbReference type="EMBL" id="KAF5904750.1"/>
    </source>
</evidence>
<name>A0A8J4U2V0_CLAMG</name>
<comment type="caution">
    <text evidence="1">The sequence shown here is derived from an EMBL/GenBank/DDBJ whole genome shotgun (WGS) entry which is preliminary data.</text>
</comment>
<dbReference type="EMBL" id="QNUK01000053">
    <property type="protein sequence ID" value="KAF5904750.1"/>
    <property type="molecule type" value="Genomic_DNA"/>
</dbReference>
<dbReference type="Proteomes" id="UP000727407">
    <property type="component" value="Unassembled WGS sequence"/>
</dbReference>
<dbReference type="GO" id="GO:0016301">
    <property type="term" value="F:kinase activity"/>
    <property type="evidence" value="ECO:0007669"/>
    <property type="project" value="UniProtKB-KW"/>
</dbReference>
<dbReference type="AlphaFoldDB" id="A0A8J4U2V0"/>
<keyword evidence="2" id="KW-1185">Reference proteome</keyword>
<keyword evidence="1" id="KW-0808">Transferase</keyword>
<keyword evidence="1" id="KW-0418">Kinase</keyword>
<proteinExistence type="predicted"/>
<sequence>SLQVISRSTESRAGHHIYQIITSSSTLKLVGDIKLMKGLSPPSLTPAWKNHRL</sequence>
<organism evidence="1 2">
    <name type="scientific">Clarias magur</name>
    <name type="common">Asian catfish</name>
    <name type="synonym">Macropteronotus magur</name>
    <dbReference type="NCBI Taxonomy" id="1594786"/>
    <lineage>
        <taxon>Eukaryota</taxon>
        <taxon>Metazoa</taxon>
        <taxon>Chordata</taxon>
        <taxon>Craniata</taxon>
        <taxon>Vertebrata</taxon>
        <taxon>Euteleostomi</taxon>
        <taxon>Actinopterygii</taxon>
        <taxon>Neopterygii</taxon>
        <taxon>Teleostei</taxon>
        <taxon>Ostariophysi</taxon>
        <taxon>Siluriformes</taxon>
        <taxon>Clariidae</taxon>
        <taxon>Clarias</taxon>
    </lineage>
</organism>
<accession>A0A8J4U2V0</accession>
<reference evidence="1" key="1">
    <citation type="submission" date="2020-07" db="EMBL/GenBank/DDBJ databases">
        <title>Clarias magur genome sequencing, assembly and annotation.</title>
        <authorList>
            <person name="Kushwaha B."/>
            <person name="Kumar R."/>
            <person name="Das P."/>
            <person name="Joshi C.G."/>
            <person name="Kumar D."/>
            <person name="Nagpure N.S."/>
            <person name="Pandey M."/>
            <person name="Agarwal S."/>
            <person name="Srivastava S."/>
            <person name="Singh M."/>
            <person name="Sahoo L."/>
            <person name="Jayasankar P."/>
            <person name="Meher P.K."/>
            <person name="Koringa P.G."/>
            <person name="Iquebal M.A."/>
            <person name="Das S.P."/>
            <person name="Bit A."/>
            <person name="Patnaik S."/>
            <person name="Patel N."/>
            <person name="Shah T.M."/>
            <person name="Hinsu A."/>
            <person name="Jena J.K."/>
        </authorList>
    </citation>
    <scope>NUCLEOTIDE SEQUENCE</scope>
    <source>
        <strain evidence="1">CIFAMagur01</strain>
        <tissue evidence="1">Testis</tissue>
    </source>
</reference>